<evidence type="ECO:0000313" key="1">
    <source>
        <dbReference type="EMBL" id="SDF54018.1"/>
    </source>
</evidence>
<evidence type="ECO:0000313" key="2">
    <source>
        <dbReference type="Proteomes" id="UP000198748"/>
    </source>
</evidence>
<protein>
    <submittedName>
        <fullName evidence="1">Uncharacterized protein</fullName>
    </submittedName>
</protein>
<dbReference type="EMBL" id="FNAN01000011">
    <property type="protein sequence ID" value="SDF54018.1"/>
    <property type="molecule type" value="Genomic_DNA"/>
</dbReference>
<sequence length="44" mass="4933">MEEKHVIQMIRVSITSRTVTLSTSAKVAYPVMVRKKGPRVFSGL</sequence>
<keyword evidence="2" id="KW-1185">Reference proteome</keyword>
<dbReference type="Proteomes" id="UP000198748">
    <property type="component" value="Unassembled WGS sequence"/>
</dbReference>
<proteinExistence type="predicted"/>
<name>A0A1G7LWS4_9BACT</name>
<dbReference type="AlphaFoldDB" id="A0A1G7LWS4"/>
<accession>A0A1G7LWS4</accession>
<reference evidence="2" key="1">
    <citation type="submission" date="2016-10" db="EMBL/GenBank/DDBJ databases">
        <authorList>
            <person name="Varghese N."/>
            <person name="Submissions S."/>
        </authorList>
    </citation>
    <scope>NUCLEOTIDE SEQUENCE [LARGE SCALE GENOMIC DNA]</scope>
    <source>
        <strain evidence="2">DSM 25329</strain>
    </source>
</reference>
<organism evidence="1 2">
    <name type="scientific">Dyadobacter soli</name>
    <dbReference type="NCBI Taxonomy" id="659014"/>
    <lineage>
        <taxon>Bacteria</taxon>
        <taxon>Pseudomonadati</taxon>
        <taxon>Bacteroidota</taxon>
        <taxon>Cytophagia</taxon>
        <taxon>Cytophagales</taxon>
        <taxon>Spirosomataceae</taxon>
        <taxon>Dyadobacter</taxon>
    </lineage>
</organism>
<gene>
    <name evidence="1" type="ORF">SAMN04487996_111103</name>
</gene>